<feature type="coiled-coil region" evidence="1">
    <location>
        <begin position="145"/>
        <end position="332"/>
    </location>
</feature>
<dbReference type="SUPFAM" id="SSF58104">
    <property type="entry name" value="Methyl-accepting chemotaxis protein (MCP) signaling domain"/>
    <property type="match status" value="1"/>
</dbReference>
<keyword evidence="3" id="KW-1185">Reference proteome</keyword>
<feature type="coiled-coil region" evidence="1">
    <location>
        <begin position="396"/>
        <end position="423"/>
    </location>
</feature>
<accession>A0ABV4U299</accession>
<sequence length="452" mass="50538">MRQPTLVLAATSLFALAPLVGCDEQRQGSAQRQLDAAVATINEAQLGFVSDVEESNLAEHRLETLGQAANNLRAVITDGDRDQQVIARRLLADIHATATQGMLRDAGREDAALRLRAGSIITQLGAYELANARVRRFDRDDALMIEQLNEEIREQRGSREQTQQRRERVAGELEQLREQRQQLRDQIDDAHGQARDLRDQAFVAEGDEQYELEEEAAQLVLRAEKQAAEAEQLEGQITIGEADLLLADQRIELIDSLVEELRDQVQKVEGQTAQTADWRDEAEADRNEAFETLREEFEQLIEAYHASVRDRYERVSERADEAADQASQAAQMASGRERPAARAELLARQGDQIRAFVNHADAISGLGLVLGIVVERVEATQPDAVRPFEEGFSDLVDRQERLAEEAELLIDAALELADELLGEGETIAEFAAAHRDWLNAQRDRLRDSRLAG</sequence>
<reference evidence="2 3" key="1">
    <citation type="submission" date="2024-08" db="EMBL/GenBank/DDBJ databases">
        <title>Whole-genome sequencing of halo(alkali)philic microorganisms from hypersaline lakes.</title>
        <authorList>
            <person name="Sorokin D.Y."/>
            <person name="Merkel A.Y."/>
            <person name="Messina E."/>
            <person name="Yakimov M."/>
        </authorList>
    </citation>
    <scope>NUCLEOTIDE SEQUENCE [LARGE SCALE GENOMIC DNA]</scope>
    <source>
        <strain evidence="2 3">AB-hyl4</strain>
    </source>
</reference>
<evidence type="ECO:0000313" key="2">
    <source>
        <dbReference type="EMBL" id="MFA9477472.1"/>
    </source>
</evidence>
<name>A0ABV4U299_9BACT</name>
<evidence type="ECO:0000256" key="1">
    <source>
        <dbReference type="SAM" id="Coils"/>
    </source>
</evidence>
<dbReference type="RefSeq" id="WP_425344395.1">
    <property type="nucleotide sequence ID" value="NZ_JBGUBD010000002.1"/>
</dbReference>
<evidence type="ECO:0000313" key="3">
    <source>
        <dbReference type="Proteomes" id="UP001575105"/>
    </source>
</evidence>
<dbReference type="EMBL" id="JBGUBD010000002">
    <property type="protein sequence ID" value="MFA9477472.1"/>
    <property type="molecule type" value="Genomic_DNA"/>
</dbReference>
<dbReference type="Proteomes" id="UP001575105">
    <property type="component" value="Unassembled WGS sequence"/>
</dbReference>
<organism evidence="2 3">
    <name type="scientific">Natronomicrosphaera hydrolytica</name>
    <dbReference type="NCBI Taxonomy" id="3242702"/>
    <lineage>
        <taxon>Bacteria</taxon>
        <taxon>Pseudomonadati</taxon>
        <taxon>Planctomycetota</taxon>
        <taxon>Phycisphaerae</taxon>
        <taxon>Phycisphaerales</taxon>
        <taxon>Phycisphaeraceae</taxon>
        <taxon>Natronomicrosphaera</taxon>
    </lineage>
</organism>
<protein>
    <submittedName>
        <fullName evidence="2">Uncharacterized protein</fullName>
    </submittedName>
</protein>
<keyword evidence="1" id="KW-0175">Coiled coil</keyword>
<gene>
    <name evidence="2" type="ORF">ACERK3_04105</name>
</gene>
<comment type="caution">
    <text evidence="2">The sequence shown here is derived from an EMBL/GenBank/DDBJ whole genome shotgun (WGS) entry which is preliminary data.</text>
</comment>
<proteinExistence type="predicted"/>
<dbReference type="Gene3D" id="1.10.287.1490">
    <property type="match status" value="1"/>
</dbReference>